<evidence type="ECO:0000259" key="1">
    <source>
        <dbReference type="PROSITE" id="PS50011"/>
    </source>
</evidence>
<dbReference type="EMBL" id="KZ805385">
    <property type="protein sequence ID" value="PVH99773.1"/>
    <property type="molecule type" value="Genomic_DNA"/>
</dbReference>
<evidence type="ECO:0000313" key="2">
    <source>
        <dbReference type="EMBL" id="PVH99773.1"/>
    </source>
</evidence>
<gene>
    <name evidence="2" type="ORF">DM02DRAFT_528272</name>
</gene>
<sequence>MNEVKHLNKLRHSHIVQLVGSYIQGRTFAVLLYPVADLDLKDFMQEIENVLVPHRTIDYGSFMAIASLGRFFKCLASALGYVHSQTTKHLDIKPRNILIKRSRDVIFGYQVYLADFGISRSFSPTDHSQTDAWVGRTAKYCAPEVHWNESHGRSADVFSMGCVFLEMQTVLCGHPLDDL</sequence>
<feature type="non-terminal residue" evidence="2">
    <location>
        <position position="179"/>
    </location>
</feature>
<dbReference type="AlphaFoldDB" id="A0A2V1DR00"/>
<dbReference type="STRING" id="97972.A0A2V1DR00"/>
<proteinExistence type="predicted"/>
<name>A0A2V1DR00_9PLEO</name>
<dbReference type="PANTHER" id="PTHR24359:SF1">
    <property type="entry name" value="INHIBITOR OF NUCLEAR FACTOR KAPPA-B KINASE EPSILON SUBUNIT HOMOLOG 1-RELATED"/>
    <property type="match status" value="1"/>
</dbReference>
<protein>
    <submittedName>
        <fullName evidence="2">Kinase-like protein</fullName>
    </submittedName>
</protein>
<dbReference type="GO" id="GO:0004674">
    <property type="term" value="F:protein serine/threonine kinase activity"/>
    <property type="evidence" value="ECO:0007669"/>
    <property type="project" value="TreeGrafter"/>
</dbReference>
<dbReference type="SMART" id="SM00220">
    <property type="entry name" value="S_TKc"/>
    <property type="match status" value="1"/>
</dbReference>
<dbReference type="OrthoDB" id="4062651at2759"/>
<dbReference type="InterPro" id="IPR000719">
    <property type="entry name" value="Prot_kinase_dom"/>
</dbReference>
<evidence type="ECO:0000313" key="3">
    <source>
        <dbReference type="Proteomes" id="UP000244855"/>
    </source>
</evidence>
<dbReference type="Gene3D" id="1.10.510.10">
    <property type="entry name" value="Transferase(Phosphotransferase) domain 1"/>
    <property type="match status" value="1"/>
</dbReference>
<dbReference type="CDD" id="cd00180">
    <property type="entry name" value="PKc"/>
    <property type="match status" value="1"/>
</dbReference>
<feature type="domain" description="Protein kinase" evidence="1">
    <location>
        <begin position="1"/>
        <end position="179"/>
    </location>
</feature>
<dbReference type="GO" id="GO:0005524">
    <property type="term" value="F:ATP binding"/>
    <property type="evidence" value="ECO:0007669"/>
    <property type="project" value="InterPro"/>
</dbReference>
<dbReference type="SUPFAM" id="SSF56112">
    <property type="entry name" value="Protein kinase-like (PK-like)"/>
    <property type="match status" value="1"/>
</dbReference>
<organism evidence="2 3">
    <name type="scientific">Periconia macrospinosa</name>
    <dbReference type="NCBI Taxonomy" id="97972"/>
    <lineage>
        <taxon>Eukaryota</taxon>
        <taxon>Fungi</taxon>
        <taxon>Dikarya</taxon>
        <taxon>Ascomycota</taxon>
        <taxon>Pezizomycotina</taxon>
        <taxon>Dothideomycetes</taxon>
        <taxon>Pleosporomycetidae</taxon>
        <taxon>Pleosporales</taxon>
        <taxon>Massarineae</taxon>
        <taxon>Periconiaceae</taxon>
        <taxon>Periconia</taxon>
    </lineage>
</organism>
<keyword evidence="3" id="KW-1185">Reference proteome</keyword>
<dbReference type="Proteomes" id="UP000244855">
    <property type="component" value="Unassembled WGS sequence"/>
</dbReference>
<dbReference type="Pfam" id="PF00069">
    <property type="entry name" value="Pkinase"/>
    <property type="match status" value="1"/>
</dbReference>
<dbReference type="InterPro" id="IPR011009">
    <property type="entry name" value="Kinase-like_dom_sf"/>
</dbReference>
<accession>A0A2V1DR00</accession>
<keyword evidence="2" id="KW-0808">Transferase</keyword>
<dbReference type="PROSITE" id="PS50011">
    <property type="entry name" value="PROTEIN_KINASE_DOM"/>
    <property type="match status" value="1"/>
</dbReference>
<dbReference type="PANTHER" id="PTHR24359">
    <property type="entry name" value="SERINE/THREONINE-PROTEIN KINASE SBK1"/>
    <property type="match status" value="1"/>
</dbReference>
<keyword evidence="2" id="KW-0418">Kinase</keyword>
<reference evidence="2 3" key="1">
    <citation type="journal article" date="2018" name="Sci. Rep.">
        <title>Comparative genomics provides insights into the lifestyle and reveals functional heterogeneity of dark septate endophytic fungi.</title>
        <authorList>
            <person name="Knapp D.G."/>
            <person name="Nemeth J.B."/>
            <person name="Barry K."/>
            <person name="Hainaut M."/>
            <person name="Henrissat B."/>
            <person name="Johnson J."/>
            <person name="Kuo A."/>
            <person name="Lim J.H.P."/>
            <person name="Lipzen A."/>
            <person name="Nolan M."/>
            <person name="Ohm R.A."/>
            <person name="Tamas L."/>
            <person name="Grigoriev I.V."/>
            <person name="Spatafora J.W."/>
            <person name="Nagy L.G."/>
            <person name="Kovacs G.M."/>
        </authorList>
    </citation>
    <scope>NUCLEOTIDE SEQUENCE [LARGE SCALE GENOMIC DNA]</scope>
    <source>
        <strain evidence="2 3">DSE2036</strain>
    </source>
</reference>